<accession>A0A3D9AZP5</accession>
<dbReference type="EMBL" id="QNVU01000029">
    <property type="protein sequence ID" value="REC46860.1"/>
    <property type="molecule type" value="Genomic_DNA"/>
</dbReference>
<gene>
    <name evidence="2" type="ORF">DRF68_13945</name>
</gene>
<sequence>MKMLTKILGVFLIVFSFALYNAAPLQRGHGHGRGHGYGHGPKKHYYHGPKRTYYRTVVYHKPPRRYYKKHYYRPARRVYYAPRPQRVYPARPVVIVNL</sequence>
<comment type="caution">
    <text evidence="2">The sequence shown here is derived from an EMBL/GenBank/DDBJ whole genome shotgun (WGS) entry which is preliminary data.</text>
</comment>
<protein>
    <submittedName>
        <fullName evidence="2">Uncharacterized protein</fullName>
    </submittedName>
</protein>
<dbReference type="Proteomes" id="UP000256924">
    <property type="component" value="Unassembled WGS sequence"/>
</dbReference>
<reference evidence="2 3" key="1">
    <citation type="journal article" date="2004" name="Emerg. Infect. Dis.">
        <title>Amoebae-resisting bacteria isolated from human nasal swabs by amoebal coculture.</title>
        <authorList>
            <person name="Greub G."/>
            <person name="La Scola B."/>
            <person name="Raoult D."/>
        </authorList>
    </citation>
    <scope>NUCLEOTIDE SEQUENCE [LARGE SCALE GENOMIC DNA]</scope>
    <source>
        <strain evidence="2 3">CCUG 51329</strain>
    </source>
</reference>
<organism evidence="2 3">
    <name type="scientific">Candidatus Chryseobacterium massiliense</name>
    <dbReference type="NCBI Taxonomy" id="204089"/>
    <lineage>
        <taxon>Bacteria</taxon>
        <taxon>Pseudomonadati</taxon>
        <taxon>Bacteroidota</taxon>
        <taxon>Flavobacteriia</taxon>
        <taxon>Flavobacteriales</taxon>
        <taxon>Weeksellaceae</taxon>
        <taxon>Chryseobacterium group</taxon>
        <taxon>Chryseobacterium</taxon>
    </lineage>
</organism>
<keyword evidence="1" id="KW-0732">Signal</keyword>
<feature type="signal peptide" evidence="1">
    <location>
        <begin position="1"/>
        <end position="22"/>
    </location>
</feature>
<evidence type="ECO:0000256" key="1">
    <source>
        <dbReference type="SAM" id="SignalP"/>
    </source>
</evidence>
<evidence type="ECO:0000313" key="3">
    <source>
        <dbReference type="Proteomes" id="UP000256924"/>
    </source>
</evidence>
<dbReference type="RefSeq" id="WP_123891999.1">
    <property type="nucleotide sequence ID" value="NZ_QNVU01000029.1"/>
</dbReference>
<evidence type="ECO:0000313" key="2">
    <source>
        <dbReference type="EMBL" id="REC46860.1"/>
    </source>
</evidence>
<name>A0A3D9AZP5_9FLAO</name>
<dbReference type="AlphaFoldDB" id="A0A3D9AZP5"/>
<proteinExistence type="predicted"/>
<feature type="chain" id="PRO_5017638366" evidence="1">
    <location>
        <begin position="23"/>
        <end position="98"/>
    </location>
</feature>
<keyword evidence="3" id="KW-1185">Reference proteome</keyword>